<reference evidence="2" key="1">
    <citation type="journal article" date="2022" name="Toxins">
        <title>Genomic Analysis of Sphingopyxis sp. USTB-05 for Biodegrading Cyanobacterial Hepatotoxins.</title>
        <authorList>
            <person name="Liu C."/>
            <person name="Xu Q."/>
            <person name="Zhao Z."/>
            <person name="Zhang H."/>
            <person name="Liu X."/>
            <person name="Yin C."/>
            <person name="Liu Y."/>
            <person name="Yan H."/>
        </authorList>
    </citation>
    <scope>NUCLEOTIDE SEQUENCE</scope>
    <source>
        <strain evidence="2">NBD5</strain>
    </source>
</reference>
<dbReference type="EMBL" id="CP084930">
    <property type="protein sequence ID" value="USI71630.1"/>
    <property type="molecule type" value="Genomic_DNA"/>
</dbReference>
<evidence type="ECO:0000256" key="1">
    <source>
        <dbReference type="SAM" id="MobiDB-lite"/>
    </source>
</evidence>
<feature type="region of interest" description="Disordered" evidence="1">
    <location>
        <begin position="227"/>
        <end position="258"/>
    </location>
</feature>
<keyword evidence="3" id="KW-1185">Reference proteome</keyword>
<feature type="compositionally biased region" description="Low complexity" evidence="1">
    <location>
        <begin position="235"/>
        <end position="248"/>
    </location>
</feature>
<evidence type="ECO:0000313" key="3">
    <source>
        <dbReference type="Proteomes" id="UP001056937"/>
    </source>
</evidence>
<feature type="compositionally biased region" description="Low complexity" evidence="1">
    <location>
        <begin position="65"/>
        <end position="74"/>
    </location>
</feature>
<organism evidence="2 3">
    <name type="scientific">Sphingomonas morindae</name>
    <dbReference type="NCBI Taxonomy" id="1541170"/>
    <lineage>
        <taxon>Bacteria</taxon>
        <taxon>Pseudomonadati</taxon>
        <taxon>Pseudomonadota</taxon>
        <taxon>Alphaproteobacteria</taxon>
        <taxon>Sphingomonadales</taxon>
        <taxon>Sphingomonadaceae</taxon>
        <taxon>Sphingomonas</taxon>
    </lineage>
</organism>
<proteinExistence type="predicted"/>
<dbReference type="RefSeq" id="WP_252165443.1">
    <property type="nucleotide sequence ID" value="NZ_CP084930.1"/>
</dbReference>
<feature type="region of interest" description="Disordered" evidence="1">
    <location>
        <begin position="57"/>
        <end position="99"/>
    </location>
</feature>
<accession>A0ABY4X448</accession>
<dbReference type="Proteomes" id="UP001056937">
    <property type="component" value="Chromosome 1"/>
</dbReference>
<gene>
    <name evidence="2" type="ORF">LHA26_09805</name>
</gene>
<protein>
    <submittedName>
        <fullName evidence="2">Uncharacterized protein</fullName>
    </submittedName>
</protein>
<sequence length="271" mass="28691">MSAALIQRLIEAGTPAGLVAEVALELGRAARLLDAEAAADRAREAREAQVRHLAAERQRRKRAADAAAPSRVTRVTLRDERDADPAPNKSPLEPQKLTPTPGVCVAHAREADPIGVPTTAAIAAAQAALGVLIAGIAAQRAKPDYANIAAAWNAMAARAGLPRVEKLTEERRKRIGARLAEHGADGFTEAIAAVERSSFCRGDSGSGWRADFDFLLQPSSFNRLLEGSYDRNEQPRSSARSSGRSAPGSGPGRTVAARDRVIARMAARRAS</sequence>
<name>A0ABY4X448_9SPHN</name>
<evidence type="ECO:0000313" key="2">
    <source>
        <dbReference type="EMBL" id="USI71630.1"/>
    </source>
</evidence>